<evidence type="ECO:0000313" key="4">
    <source>
        <dbReference type="Proteomes" id="UP001179121"/>
    </source>
</evidence>
<evidence type="ECO:0000256" key="2">
    <source>
        <dbReference type="SAM" id="SignalP"/>
    </source>
</evidence>
<dbReference type="Proteomes" id="UP001179121">
    <property type="component" value="Chromosome"/>
</dbReference>
<feature type="signal peptide" evidence="2">
    <location>
        <begin position="1"/>
        <end position="28"/>
    </location>
</feature>
<protein>
    <submittedName>
        <fullName evidence="3">Uncharacterized protein</fullName>
    </submittedName>
</protein>
<name>A0AA86MXX3_9BACT</name>
<proteinExistence type="predicted"/>
<evidence type="ECO:0000313" key="3">
    <source>
        <dbReference type="EMBL" id="CAI4030955.1"/>
    </source>
</evidence>
<gene>
    <name evidence="3" type="ORF">DNFV4_01387</name>
</gene>
<reference evidence="3" key="1">
    <citation type="submission" date="2022-10" db="EMBL/GenBank/DDBJ databases">
        <authorList>
            <person name="Koch H."/>
        </authorList>
    </citation>
    <scope>NUCLEOTIDE SEQUENCE</scope>
    <source>
        <strain evidence="3">DNF</strain>
    </source>
</reference>
<dbReference type="RefSeq" id="WP_289267921.1">
    <property type="nucleotide sequence ID" value="NZ_OX365700.1"/>
</dbReference>
<keyword evidence="2" id="KW-0732">Signal</keyword>
<sequence length="137" mass="14957">MNVCRTIGRLVVMAGLVWLCLWAGQAWAADQSADSSMVLSQERPAPFAGQDMLGYKKLNLGYDPDLGIDNEVWVLVPKSEARGPAGETAGIAATPREQRMAGSSPEARESHARYQKLNLGFDPDLGTDNEVWIRVPE</sequence>
<dbReference type="KEGG" id="nti:DNFV4_01387"/>
<feature type="region of interest" description="Disordered" evidence="1">
    <location>
        <begin position="82"/>
        <end position="112"/>
    </location>
</feature>
<dbReference type="AlphaFoldDB" id="A0AA86MXX3"/>
<feature type="chain" id="PRO_5041644755" evidence="2">
    <location>
        <begin position="29"/>
        <end position="137"/>
    </location>
</feature>
<organism evidence="3 4">
    <name type="scientific">Nitrospira tepida</name>
    <dbReference type="NCBI Taxonomy" id="2973512"/>
    <lineage>
        <taxon>Bacteria</taxon>
        <taxon>Pseudomonadati</taxon>
        <taxon>Nitrospirota</taxon>
        <taxon>Nitrospiria</taxon>
        <taxon>Nitrospirales</taxon>
        <taxon>Nitrospiraceae</taxon>
        <taxon>Nitrospira</taxon>
    </lineage>
</organism>
<keyword evidence="4" id="KW-1185">Reference proteome</keyword>
<evidence type="ECO:0000256" key="1">
    <source>
        <dbReference type="SAM" id="MobiDB-lite"/>
    </source>
</evidence>
<accession>A0AA86MXX3</accession>
<dbReference type="EMBL" id="OX365700">
    <property type="protein sequence ID" value="CAI4030955.1"/>
    <property type="molecule type" value="Genomic_DNA"/>
</dbReference>